<accession>A0AA34TIJ0</accession>
<evidence type="ECO:0000259" key="1">
    <source>
        <dbReference type="Pfam" id="PF01522"/>
    </source>
</evidence>
<name>A0AA34TIJ0_LACLC</name>
<dbReference type="Pfam" id="PF10651">
    <property type="entry name" value="BppU_N"/>
    <property type="match status" value="1"/>
</dbReference>
<feature type="domain" description="BppU N-terminal" evidence="2">
    <location>
        <begin position="3"/>
        <end position="140"/>
    </location>
</feature>
<dbReference type="EMBL" id="CP015901">
    <property type="protein sequence ID" value="ARE23286.1"/>
    <property type="molecule type" value="Genomic_DNA"/>
</dbReference>
<proteinExistence type="predicted"/>
<dbReference type="GO" id="GO:0016810">
    <property type="term" value="F:hydrolase activity, acting on carbon-nitrogen (but not peptide) bonds"/>
    <property type="evidence" value="ECO:0007669"/>
    <property type="project" value="InterPro"/>
</dbReference>
<dbReference type="GO" id="GO:0005975">
    <property type="term" value="P:carbohydrate metabolic process"/>
    <property type="evidence" value="ECO:0007669"/>
    <property type="project" value="InterPro"/>
</dbReference>
<dbReference type="RefSeq" id="WP_011676062.1">
    <property type="nucleotide sequence ID" value="NZ_CP015901.2"/>
</dbReference>
<dbReference type="Pfam" id="PF01522">
    <property type="entry name" value="Polysacc_deac_1"/>
    <property type="match status" value="1"/>
</dbReference>
<dbReference type="Proteomes" id="UP000192161">
    <property type="component" value="Chromosome"/>
</dbReference>
<reference evidence="3 4" key="1">
    <citation type="journal article" date="2017" name="BMC Genomics">
        <title>Comparative and functional genomics of the Lactococcus lactis taxon; insights into evolution and niche adaptation.</title>
        <authorList>
            <person name="Kelleher P."/>
            <person name="Bottacini F."/>
            <person name="Mahony J."/>
            <person name="Kilcawley K.N."/>
            <person name="van Sinderen D."/>
        </authorList>
    </citation>
    <scope>NUCLEOTIDE SEQUENCE [LARGE SCALE GENOMIC DNA]</scope>
    <source>
        <strain evidence="3 4">JM3</strain>
    </source>
</reference>
<evidence type="ECO:0000259" key="2">
    <source>
        <dbReference type="Pfam" id="PF10651"/>
    </source>
</evidence>
<evidence type="ECO:0000313" key="4">
    <source>
        <dbReference type="Proteomes" id="UP000192161"/>
    </source>
</evidence>
<dbReference type="AlphaFoldDB" id="A0AA34TIJ0"/>
<dbReference type="InterPro" id="IPR011330">
    <property type="entry name" value="Glyco_hydro/deAcase_b/a-brl"/>
</dbReference>
<dbReference type="Gene3D" id="2.60.40.3350">
    <property type="match status" value="1"/>
</dbReference>
<organism evidence="3 4">
    <name type="scientific">Lactococcus lactis subsp. cremoris</name>
    <name type="common">Streptococcus cremoris</name>
    <dbReference type="NCBI Taxonomy" id="1359"/>
    <lineage>
        <taxon>Bacteria</taxon>
        <taxon>Bacillati</taxon>
        <taxon>Bacillota</taxon>
        <taxon>Bacilli</taxon>
        <taxon>Lactobacillales</taxon>
        <taxon>Streptococcaceae</taxon>
        <taxon>Lactococcus</taxon>
    </lineage>
</organism>
<dbReference type="SUPFAM" id="SSF88713">
    <property type="entry name" value="Glycoside hydrolase/deacetylase"/>
    <property type="match status" value="1"/>
</dbReference>
<dbReference type="InterPro" id="IPR018913">
    <property type="entry name" value="BppU_N"/>
</dbReference>
<feature type="domain" description="NodB homology" evidence="1">
    <location>
        <begin position="567"/>
        <end position="691"/>
    </location>
</feature>
<protein>
    <submittedName>
        <fullName evidence="3">BppU family phage baseplate upper protein</fullName>
    </submittedName>
</protein>
<evidence type="ECO:0000313" key="3">
    <source>
        <dbReference type="EMBL" id="ARE23286.1"/>
    </source>
</evidence>
<sequence length="814" mass="90829">MSDYSVTLSTTEPNNYVGLIKLRQGDVASQSIQATITANGQLFNFDHLAVFFNAVLPNGYVVRDKVTNVDYANSKLNYVVADSFLQEVAQVTAWFSFENDEKIIDSTKNFQYSVIGGWKECIPQGNYIYELSEIQREIEEIIGNKDFTSLISKISSIEKKYDELINETTAQLAEKATKSEVEVERARISNIVASGTITEGNTELIDTRVGDDGIIYATSGDAIRKQVSTLELTKTNNIFNPTGIVPNKRLITWKTPNTMTGLYDGAGSYTTPILDVTVGKQYCFVSNGAIVKPGSLITSMGFDSAGNEIIGAATPSNMIYTIDAGVEYMRFTANEAYASDLCFKEYSVDMSLEYEEYGVSVSKRLDKMEVITNTVPTINTRLEKVERRKDVTLKSILNKDHLNRQLETIGDFLCDFSDATIVSNGQYFTVDGTVKKYVEETAKIKIPVGTPLNTVSKIKKDINLTFVPGDELCIMFYVGWDSVDNNTKINVSPINSIRFYYTKADNTEVETRLYHYEIVRGWQMVKIPFTSKTTIKAISLYVQSNNANAITHDVIVNFDSAFKNYRMKPCVLLNFDNMLDANMYGVVYPLLESFGFKGTFYLGGQNALGGAYLTKSHVDEMVDNGWDYAFYGASGSTYGYDSDYQTAYNAVKSIVDFRKNEGIPLPISWFCQNGQTSNTFSKALKNLGFKIIRGQGQTNINYFGEDGLESKFNSLDATTTQNKLAQIKGYVDAAIAQGSAISVFTHLLLTIPDDTGINSTVAVWTDFLTYLKAKVDAGLVEVLTYSEFYERCVRTDLVSRQGNLRNMYRIRGLV</sequence>
<dbReference type="Gene3D" id="3.20.20.370">
    <property type="entry name" value="Glycoside hydrolase/deacetylase"/>
    <property type="match status" value="1"/>
</dbReference>
<gene>
    <name evidence="3" type="ORF">LLJM3_1087</name>
</gene>
<dbReference type="InterPro" id="IPR002509">
    <property type="entry name" value="NODB_dom"/>
</dbReference>